<dbReference type="PRINTS" id="PR00070">
    <property type="entry name" value="DHFR"/>
</dbReference>
<dbReference type="CDD" id="cd00209">
    <property type="entry name" value="DHFR"/>
    <property type="match status" value="1"/>
</dbReference>
<dbReference type="AlphaFoldDB" id="A0A4S2H8W2"/>
<organism evidence="11 12">
    <name type="scientific">Marinicauda pacifica</name>
    <dbReference type="NCBI Taxonomy" id="1133559"/>
    <lineage>
        <taxon>Bacteria</taxon>
        <taxon>Pseudomonadati</taxon>
        <taxon>Pseudomonadota</taxon>
        <taxon>Alphaproteobacteria</taxon>
        <taxon>Maricaulales</taxon>
        <taxon>Maricaulaceae</taxon>
        <taxon>Marinicauda</taxon>
    </lineage>
</organism>
<sequence length="180" mass="19919">MTDPVKLVHVVARARNGVIGLDGELPWRLKSDLKQFKQVTLGKPVVMGRKTWESLPRKPLPGRPNLVVSRSLASAEGAEVFDNPWHALEAARAAALQAGVDEVCIIGGAQLYSLTLERTDRLYLTEVELEPNGGTVYPDLDGSEWTEVYRERFEAGPEDDAPFTLTILDRVRQTGRAQPD</sequence>
<evidence type="ECO:0000256" key="6">
    <source>
        <dbReference type="ARBA" id="ARBA00023002"/>
    </source>
</evidence>
<dbReference type="Gene3D" id="3.40.430.10">
    <property type="entry name" value="Dihydrofolate Reductase, subunit A"/>
    <property type="match status" value="1"/>
</dbReference>
<dbReference type="PANTHER" id="PTHR48069:SF3">
    <property type="entry name" value="DIHYDROFOLATE REDUCTASE"/>
    <property type="match status" value="1"/>
</dbReference>
<evidence type="ECO:0000256" key="8">
    <source>
        <dbReference type="PIRNR" id="PIRNR000194"/>
    </source>
</evidence>
<evidence type="ECO:0000313" key="12">
    <source>
        <dbReference type="Proteomes" id="UP000305451"/>
    </source>
</evidence>
<reference evidence="11 12" key="1">
    <citation type="journal article" date="2013" name="Int. J. Syst. Evol. Microbiol.">
        <title>Marinicauda pacifica gen. nov., sp. nov., a prosthecate alphaproteobacterium of the family Hyphomonadaceae isolated from deep seawater.</title>
        <authorList>
            <person name="Zhang X.Y."/>
            <person name="Li G.W."/>
            <person name="Wang C.S."/>
            <person name="Zhang Y.J."/>
            <person name="Xu X.W."/>
            <person name="Li H."/>
            <person name="Liu A."/>
            <person name="Liu C."/>
            <person name="Xie B.B."/>
            <person name="Qin Q.L."/>
            <person name="Xu Z."/>
            <person name="Chen X.L."/>
            <person name="Zhou B.C."/>
            <person name="Zhang Y.Z."/>
        </authorList>
    </citation>
    <scope>NUCLEOTIDE SEQUENCE [LARGE SCALE GENOMIC DNA]</scope>
    <source>
        <strain evidence="11 12">P-1 km-3</strain>
    </source>
</reference>
<dbReference type="OrthoDB" id="9804315at2"/>
<dbReference type="Proteomes" id="UP000305451">
    <property type="component" value="Unassembled WGS sequence"/>
</dbReference>
<keyword evidence="4 8" id="KW-0554">One-carbon metabolism</keyword>
<keyword evidence="5 8" id="KW-0521">NADP</keyword>
<dbReference type="PANTHER" id="PTHR48069">
    <property type="entry name" value="DIHYDROFOLATE REDUCTASE"/>
    <property type="match status" value="1"/>
</dbReference>
<dbReference type="GO" id="GO:0006730">
    <property type="term" value="P:one-carbon metabolic process"/>
    <property type="evidence" value="ECO:0007669"/>
    <property type="project" value="UniProtKB-KW"/>
</dbReference>
<dbReference type="UniPathway" id="UPA00077">
    <property type="reaction ID" value="UER00158"/>
</dbReference>
<dbReference type="PIRSF" id="PIRSF000194">
    <property type="entry name" value="DHFR"/>
    <property type="match status" value="1"/>
</dbReference>
<feature type="domain" description="DHFR" evidence="10">
    <location>
        <begin position="6"/>
        <end position="170"/>
    </location>
</feature>
<dbReference type="GO" id="GO:0005829">
    <property type="term" value="C:cytosol"/>
    <property type="evidence" value="ECO:0007669"/>
    <property type="project" value="TreeGrafter"/>
</dbReference>
<comment type="caution">
    <text evidence="11">The sequence shown here is derived from an EMBL/GenBank/DDBJ whole genome shotgun (WGS) entry which is preliminary data.</text>
</comment>
<evidence type="ECO:0000256" key="9">
    <source>
        <dbReference type="RuleBase" id="RU004474"/>
    </source>
</evidence>
<dbReference type="Pfam" id="PF00186">
    <property type="entry name" value="DHFR_1"/>
    <property type="match status" value="1"/>
</dbReference>
<dbReference type="GO" id="GO:0004146">
    <property type="term" value="F:dihydrofolate reductase activity"/>
    <property type="evidence" value="ECO:0007669"/>
    <property type="project" value="UniProtKB-EC"/>
</dbReference>
<gene>
    <name evidence="11" type="ORF">E5162_13160</name>
</gene>
<dbReference type="GO" id="GO:0046452">
    <property type="term" value="P:dihydrofolate metabolic process"/>
    <property type="evidence" value="ECO:0007669"/>
    <property type="project" value="TreeGrafter"/>
</dbReference>
<dbReference type="RefSeq" id="WP_135945744.1">
    <property type="nucleotide sequence ID" value="NZ_BMEI01000004.1"/>
</dbReference>
<keyword evidence="12" id="KW-1185">Reference proteome</keyword>
<evidence type="ECO:0000256" key="5">
    <source>
        <dbReference type="ARBA" id="ARBA00022857"/>
    </source>
</evidence>
<dbReference type="GO" id="GO:0050661">
    <property type="term" value="F:NADP binding"/>
    <property type="evidence" value="ECO:0007669"/>
    <property type="project" value="InterPro"/>
</dbReference>
<dbReference type="PROSITE" id="PS51330">
    <property type="entry name" value="DHFR_2"/>
    <property type="match status" value="1"/>
</dbReference>
<name>A0A4S2H8W2_9PROT</name>
<protein>
    <recommendedName>
        <fullName evidence="3 8">Dihydrofolate reductase</fullName>
        <ecNumber evidence="3 8">1.5.1.3</ecNumber>
    </recommendedName>
</protein>
<dbReference type="EMBL" id="SRXV01000004">
    <property type="protein sequence ID" value="TGY91822.1"/>
    <property type="molecule type" value="Genomic_DNA"/>
</dbReference>
<dbReference type="PROSITE" id="PS00075">
    <property type="entry name" value="DHFR_1"/>
    <property type="match status" value="1"/>
</dbReference>
<evidence type="ECO:0000256" key="7">
    <source>
        <dbReference type="ARBA" id="ARBA00025067"/>
    </source>
</evidence>
<dbReference type="InterPro" id="IPR024072">
    <property type="entry name" value="DHFR-like_dom_sf"/>
</dbReference>
<evidence type="ECO:0000313" key="11">
    <source>
        <dbReference type="EMBL" id="TGY91822.1"/>
    </source>
</evidence>
<comment type="pathway">
    <text evidence="1 8">Cofactor biosynthesis; tetrahydrofolate biosynthesis; 5,6,7,8-tetrahydrofolate from 7,8-dihydrofolate: step 1/1.</text>
</comment>
<dbReference type="EC" id="1.5.1.3" evidence="3 8"/>
<dbReference type="GO" id="GO:0046654">
    <property type="term" value="P:tetrahydrofolate biosynthetic process"/>
    <property type="evidence" value="ECO:0007669"/>
    <property type="project" value="UniProtKB-UniPathway"/>
</dbReference>
<comment type="similarity">
    <text evidence="2 8 9">Belongs to the dihydrofolate reductase family.</text>
</comment>
<keyword evidence="6 8" id="KW-0560">Oxidoreductase</keyword>
<evidence type="ECO:0000256" key="3">
    <source>
        <dbReference type="ARBA" id="ARBA00012856"/>
    </source>
</evidence>
<evidence type="ECO:0000256" key="2">
    <source>
        <dbReference type="ARBA" id="ARBA00009539"/>
    </source>
</evidence>
<comment type="function">
    <text evidence="7 8">Key enzyme in folate metabolism. Catalyzes an essential reaction for de novo glycine and purine synthesis, and for DNA precursor synthesis.</text>
</comment>
<evidence type="ECO:0000256" key="4">
    <source>
        <dbReference type="ARBA" id="ARBA00022563"/>
    </source>
</evidence>
<proteinExistence type="inferred from homology"/>
<dbReference type="InterPro" id="IPR001796">
    <property type="entry name" value="DHFR_dom"/>
</dbReference>
<evidence type="ECO:0000256" key="1">
    <source>
        <dbReference type="ARBA" id="ARBA00004903"/>
    </source>
</evidence>
<comment type="catalytic activity">
    <reaction evidence="8">
        <text>(6S)-5,6,7,8-tetrahydrofolate + NADP(+) = 7,8-dihydrofolate + NADPH + H(+)</text>
        <dbReference type="Rhea" id="RHEA:15009"/>
        <dbReference type="ChEBI" id="CHEBI:15378"/>
        <dbReference type="ChEBI" id="CHEBI:57451"/>
        <dbReference type="ChEBI" id="CHEBI:57453"/>
        <dbReference type="ChEBI" id="CHEBI:57783"/>
        <dbReference type="ChEBI" id="CHEBI:58349"/>
        <dbReference type="EC" id="1.5.1.3"/>
    </reaction>
</comment>
<dbReference type="InterPro" id="IPR012259">
    <property type="entry name" value="DHFR"/>
</dbReference>
<dbReference type="InterPro" id="IPR017925">
    <property type="entry name" value="DHFR_CS"/>
</dbReference>
<dbReference type="GO" id="GO:0046655">
    <property type="term" value="P:folic acid metabolic process"/>
    <property type="evidence" value="ECO:0007669"/>
    <property type="project" value="TreeGrafter"/>
</dbReference>
<evidence type="ECO:0000259" key="10">
    <source>
        <dbReference type="PROSITE" id="PS51330"/>
    </source>
</evidence>
<dbReference type="SUPFAM" id="SSF53597">
    <property type="entry name" value="Dihydrofolate reductase-like"/>
    <property type="match status" value="1"/>
</dbReference>
<accession>A0A4S2H8W2</accession>